<reference evidence="1 2" key="1">
    <citation type="submission" date="2014-11" db="EMBL/GenBank/DDBJ databases">
        <title>Genetic blueprint of the zoonotic pathogen Toxocara canis.</title>
        <authorList>
            <person name="Zhu X.-Q."/>
            <person name="Korhonen P.K."/>
            <person name="Cai H."/>
            <person name="Young N.D."/>
            <person name="Nejsum P."/>
            <person name="von Samson-Himmelstjerna G."/>
            <person name="Boag P.R."/>
            <person name="Tan P."/>
            <person name="Li Q."/>
            <person name="Min J."/>
            <person name="Yang Y."/>
            <person name="Wang X."/>
            <person name="Fang X."/>
            <person name="Hall R.S."/>
            <person name="Hofmann A."/>
            <person name="Sternberg P.W."/>
            <person name="Jex A.R."/>
            <person name="Gasser R.B."/>
        </authorList>
    </citation>
    <scope>NUCLEOTIDE SEQUENCE [LARGE SCALE GENOMIC DNA]</scope>
    <source>
        <strain evidence="1">PN_DK_2014</strain>
    </source>
</reference>
<evidence type="ECO:0008006" key="3">
    <source>
        <dbReference type="Google" id="ProtNLM"/>
    </source>
</evidence>
<organism evidence="1 2">
    <name type="scientific">Toxocara canis</name>
    <name type="common">Canine roundworm</name>
    <dbReference type="NCBI Taxonomy" id="6265"/>
    <lineage>
        <taxon>Eukaryota</taxon>
        <taxon>Metazoa</taxon>
        <taxon>Ecdysozoa</taxon>
        <taxon>Nematoda</taxon>
        <taxon>Chromadorea</taxon>
        <taxon>Rhabditida</taxon>
        <taxon>Spirurina</taxon>
        <taxon>Ascaridomorpha</taxon>
        <taxon>Ascaridoidea</taxon>
        <taxon>Toxocaridae</taxon>
        <taxon>Toxocara</taxon>
    </lineage>
</organism>
<protein>
    <recommendedName>
        <fullName evidence="3">GTP cyclohydrolase 1 feedback regulatory protein</fullName>
    </recommendedName>
</protein>
<name>A0A0B2VVW8_TOXCA</name>
<gene>
    <name evidence="1" type="ORF">Tcan_08136</name>
</gene>
<accession>A0A0B2VVW8</accession>
<dbReference type="AlphaFoldDB" id="A0A0B2VVW8"/>
<evidence type="ECO:0000313" key="1">
    <source>
        <dbReference type="EMBL" id="KHN85579.1"/>
    </source>
</evidence>
<comment type="caution">
    <text evidence="1">The sequence shown here is derived from an EMBL/GenBank/DDBJ whole genome shotgun (WGS) entry which is preliminary data.</text>
</comment>
<evidence type="ECO:0000313" key="2">
    <source>
        <dbReference type="Proteomes" id="UP000031036"/>
    </source>
</evidence>
<proteinExistence type="predicted"/>
<dbReference type="Proteomes" id="UP000031036">
    <property type="component" value="Unassembled WGS sequence"/>
</dbReference>
<keyword evidence="2" id="KW-1185">Reference proteome</keyword>
<dbReference type="EMBL" id="JPKZ01000756">
    <property type="protein sequence ID" value="KHN85579.1"/>
    <property type="molecule type" value="Genomic_DNA"/>
</dbReference>
<sequence>MPYIILKSNEFGKDVEISLPYAHGNVANDRLIPSELRCHLRPAYARPYVLVPPVGTRTVRATTTAAETLSLLERNGWKVIGMAGISSNAVQTDAHLVWTMWKEGSRE</sequence>